<name>A0A4R7SQC4_9BACT</name>
<evidence type="ECO:0000313" key="4">
    <source>
        <dbReference type="EMBL" id="TDU81452.1"/>
    </source>
</evidence>
<proteinExistence type="inferred from homology"/>
<dbReference type="Proteomes" id="UP000295662">
    <property type="component" value="Unassembled WGS sequence"/>
</dbReference>
<feature type="domain" description="Double zinc ribbon" evidence="3">
    <location>
        <begin position="18"/>
        <end position="83"/>
    </location>
</feature>
<dbReference type="RefSeq" id="WP_133793402.1">
    <property type="nucleotide sequence ID" value="NZ_SOCA01000001.1"/>
</dbReference>
<dbReference type="EMBL" id="SOCA01000001">
    <property type="protein sequence ID" value="TDU81452.1"/>
    <property type="molecule type" value="Genomic_DNA"/>
</dbReference>
<dbReference type="AlphaFoldDB" id="A0A4R7SQC4"/>
<dbReference type="InterPro" id="IPR051910">
    <property type="entry name" value="ComF/GntX_DNA_util-trans"/>
</dbReference>
<dbReference type="InterPro" id="IPR029057">
    <property type="entry name" value="PRTase-like"/>
</dbReference>
<dbReference type="PANTHER" id="PTHR47505:SF1">
    <property type="entry name" value="DNA UTILIZATION PROTEIN YHGH"/>
    <property type="match status" value="1"/>
</dbReference>
<keyword evidence="5" id="KW-1185">Reference proteome</keyword>
<dbReference type="Pfam" id="PF00156">
    <property type="entry name" value="Pribosyltran"/>
    <property type="match status" value="1"/>
</dbReference>
<gene>
    <name evidence="4" type="ORF">EI77_00761</name>
</gene>
<evidence type="ECO:0000313" key="5">
    <source>
        <dbReference type="Proteomes" id="UP000295662"/>
    </source>
</evidence>
<dbReference type="Pfam" id="PF18912">
    <property type="entry name" value="DZR_2"/>
    <property type="match status" value="1"/>
</dbReference>
<evidence type="ECO:0000259" key="2">
    <source>
        <dbReference type="Pfam" id="PF00156"/>
    </source>
</evidence>
<accession>A0A4R7SQC4</accession>
<dbReference type="InterPro" id="IPR044005">
    <property type="entry name" value="DZR_2"/>
</dbReference>
<dbReference type="OrthoDB" id="9779910at2"/>
<comment type="caution">
    <text evidence="4">The sequence shown here is derived from an EMBL/GenBank/DDBJ whole genome shotgun (WGS) entry which is preliminary data.</text>
</comment>
<evidence type="ECO:0000256" key="1">
    <source>
        <dbReference type="ARBA" id="ARBA00008007"/>
    </source>
</evidence>
<evidence type="ECO:0000259" key="3">
    <source>
        <dbReference type="Pfam" id="PF18912"/>
    </source>
</evidence>
<dbReference type="Gene3D" id="3.40.50.2020">
    <property type="match status" value="1"/>
</dbReference>
<dbReference type="CDD" id="cd06223">
    <property type="entry name" value="PRTases_typeI"/>
    <property type="match status" value="1"/>
</dbReference>
<dbReference type="PANTHER" id="PTHR47505">
    <property type="entry name" value="DNA UTILIZATION PROTEIN YHGH"/>
    <property type="match status" value="1"/>
</dbReference>
<dbReference type="SUPFAM" id="SSF53271">
    <property type="entry name" value="PRTase-like"/>
    <property type="match status" value="1"/>
</dbReference>
<reference evidence="4 5" key="1">
    <citation type="submission" date="2019-03" db="EMBL/GenBank/DDBJ databases">
        <title>Genomic Encyclopedia of Archaeal and Bacterial Type Strains, Phase II (KMG-II): from individual species to whole genera.</title>
        <authorList>
            <person name="Goeker M."/>
        </authorList>
    </citation>
    <scope>NUCLEOTIDE SEQUENCE [LARGE SCALE GENOMIC DNA]</scope>
    <source>
        <strain evidence="4 5">ATCC 25309</strain>
    </source>
</reference>
<sequence length="263" mass="29710">MPAVQPVLRATRQLWQAALDLLYPRVCQGCEAPLPPDAPRQGIPAWFCGSCREELVEVQAPYCAVCGEPYDGAITQAFVCKNCVGRRIAFDFAVSGYKAEGPLREMILHYKYRRDLSLRAGLADILSTALNDPRLASEDLSQWLLVPVPLHFTRQFWRGFNQSWELCRSLSRQTGIPTAQVLQRQMRTRPQARLHRKKRLQNLKQAFALLPDRPWRRSPDLRGRRILLVDDVLTTGATAHECAKILKLNAGVEKVVVITAARG</sequence>
<comment type="similarity">
    <text evidence="1">Belongs to the ComF/GntX family.</text>
</comment>
<dbReference type="InterPro" id="IPR000836">
    <property type="entry name" value="PRTase_dom"/>
</dbReference>
<protein>
    <submittedName>
        <fullName evidence="4">ComF family protein</fullName>
    </submittedName>
</protein>
<feature type="domain" description="Phosphoribosyltransferase" evidence="2">
    <location>
        <begin position="175"/>
        <end position="260"/>
    </location>
</feature>
<organism evidence="4 5">
    <name type="scientific">Prosthecobacter fusiformis</name>
    <dbReference type="NCBI Taxonomy" id="48464"/>
    <lineage>
        <taxon>Bacteria</taxon>
        <taxon>Pseudomonadati</taxon>
        <taxon>Verrucomicrobiota</taxon>
        <taxon>Verrucomicrobiia</taxon>
        <taxon>Verrucomicrobiales</taxon>
        <taxon>Verrucomicrobiaceae</taxon>
        <taxon>Prosthecobacter</taxon>
    </lineage>
</organism>